<dbReference type="EMBL" id="KB631625">
    <property type="protein sequence ID" value="ERL84781.1"/>
    <property type="molecule type" value="Genomic_DNA"/>
</dbReference>
<gene>
    <name evidence="10" type="ORF">D910_02206</name>
</gene>
<evidence type="ECO:0008006" key="12">
    <source>
        <dbReference type="Google" id="ProtNLM"/>
    </source>
</evidence>
<evidence type="ECO:0000256" key="5">
    <source>
        <dbReference type="ARBA" id="ARBA00022837"/>
    </source>
</evidence>
<organism evidence="10 11">
    <name type="scientific">Dendroctonus ponderosae</name>
    <name type="common">Mountain pine beetle</name>
    <dbReference type="NCBI Taxonomy" id="77166"/>
    <lineage>
        <taxon>Eukaryota</taxon>
        <taxon>Metazoa</taxon>
        <taxon>Ecdysozoa</taxon>
        <taxon>Arthropoda</taxon>
        <taxon>Hexapoda</taxon>
        <taxon>Insecta</taxon>
        <taxon>Pterygota</taxon>
        <taxon>Neoptera</taxon>
        <taxon>Endopterygota</taxon>
        <taxon>Coleoptera</taxon>
        <taxon>Polyphaga</taxon>
        <taxon>Cucujiformia</taxon>
        <taxon>Curculionidae</taxon>
        <taxon>Scolytinae</taxon>
        <taxon>Dendroctonus</taxon>
    </lineage>
</organism>
<feature type="domain" description="C2" evidence="7">
    <location>
        <begin position="899"/>
        <end position="1027"/>
    </location>
</feature>
<dbReference type="InterPro" id="IPR035892">
    <property type="entry name" value="C2_domain_sf"/>
</dbReference>
<evidence type="ECO:0000256" key="2">
    <source>
        <dbReference type="ARBA" id="ARBA00022737"/>
    </source>
</evidence>
<dbReference type="CDD" id="cd04027">
    <property type="entry name" value="C2B_Munc13"/>
    <property type="match status" value="1"/>
</dbReference>
<feature type="domain" description="C2" evidence="7">
    <location>
        <begin position="1"/>
        <end position="121"/>
    </location>
</feature>
<dbReference type="GO" id="GO:0043195">
    <property type="term" value="C:terminal bouton"/>
    <property type="evidence" value="ECO:0007669"/>
    <property type="project" value="TreeGrafter"/>
</dbReference>
<dbReference type="CDD" id="cd08395">
    <property type="entry name" value="C2C_Munc13"/>
    <property type="match status" value="1"/>
</dbReference>
<dbReference type="InterPro" id="IPR010439">
    <property type="entry name" value="MUN_dom"/>
</dbReference>
<dbReference type="GO" id="GO:0005509">
    <property type="term" value="F:calcium ion binding"/>
    <property type="evidence" value="ECO:0007669"/>
    <property type="project" value="InterPro"/>
</dbReference>
<dbReference type="GO" id="GO:0031594">
    <property type="term" value="C:neuromuscular junction"/>
    <property type="evidence" value="ECO:0007669"/>
    <property type="project" value="TreeGrafter"/>
</dbReference>
<dbReference type="GO" id="GO:0061789">
    <property type="term" value="P:dense core granule priming"/>
    <property type="evidence" value="ECO:0007669"/>
    <property type="project" value="TreeGrafter"/>
</dbReference>
<protein>
    <recommendedName>
        <fullName evidence="12">C2 domain-containing protein</fullName>
    </recommendedName>
</protein>
<dbReference type="GO" id="GO:0019992">
    <property type="term" value="F:diacylglycerol binding"/>
    <property type="evidence" value="ECO:0007669"/>
    <property type="project" value="InterPro"/>
</dbReference>
<dbReference type="GO" id="GO:0005516">
    <property type="term" value="F:calmodulin binding"/>
    <property type="evidence" value="ECO:0007669"/>
    <property type="project" value="TreeGrafter"/>
</dbReference>
<dbReference type="AlphaFoldDB" id="U4U2F4"/>
<dbReference type="InterPro" id="IPR037302">
    <property type="entry name" value="Unc-13_C2B"/>
</dbReference>
<keyword evidence="5" id="KW-0106">Calcium</keyword>
<dbReference type="Proteomes" id="UP000030742">
    <property type="component" value="Unassembled WGS sequence"/>
</dbReference>
<dbReference type="GO" id="GO:0016082">
    <property type="term" value="P:synaptic vesicle priming"/>
    <property type="evidence" value="ECO:0007669"/>
    <property type="project" value="TreeGrafter"/>
</dbReference>
<evidence type="ECO:0000259" key="9">
    <source>
        <dbReference type="PROSITE" id="PS51259"/>
    </source>
</evidence>
<dbReference type="GO" id="GO:0016081">
    <property type="term" value="P:synaptic vesicle docking"/>
    <property type="evidence" value="ECO:0007669"/>
    <property type="project" value="TreeGrafter"/>
</dbReference>
<dbReference type="Pfam" id="PF06292">
    <property type="entry name" value="MUN"/>
    <property type="match status" value="1"/>
</dbReference>
<evidence type="ECO:0000256" key="3">
    <source>
        <dbReference type="ARBA" id="ARBA00022771"/>
    </source>
</evidence>
<evidence type="ECO:0000256" key="4">
    <source>
        <dbReference type="ARBA" id="ARBA00022833"/>
    </source>
</evidence>
<dbReference type="STRING" id="77166.U4U2F4"/>
<evidence type="ECO:0000259" key="7">
    <source>
        <dbReference type="PROSITE" id="PS50004"/>
    </source>
</evidence>
<feature type="domain" description="MHD1" evidence="8">
    <location>
        <begin position="427"/>
        <end position="570"/>
    </location>
</feature>
<dbReference type="InterPro" id="IPR027080">
    <property type="entry name" value="Unc-13"/>
</dbReference>
<dbReference type="GO" id="GO:0030672">
    <property type="term" value="C:synaptic vesicle membrane"/>
    <property type="evidence" value="ECO:0007669"/>
    <property type="project" value="TreeGrafter"/>
</dbReference>
<proteinExistence type="predicted"/>
<dbReference type="InterPro" id="IPR014772">
    <property type="entry name" value="Munc13_dom-2"/>
</dbReference>
<keyword evidence="1" id="KW-0479">Metal-binding</keyword>
<dbReference type="GO" id="GO:0005543">
    <property type="term" value="F:phospholipid binding"/>
    <property type="evidence" value="ECO:0007669"/>
    <property type="project" value="InterPro"/>
</dbReference>
<dbReference type="FunFam" id="2.60.40.150:FF:000014">
    <property type="entry name" value="protein unc-13 homolog B"/>
    <property type="match status" value="1"/>
</dbReference>
<dbReference type="Gene3D" id="2.60.40.150">
    <property type="entry name" value="C2 domain"/>
    <property type="match status" value="2"/>
</dbReference>
<feature type="region of interest" description="Disordered" evidence="6">
    <location>
        <begin position="878"/>
        <end position="898"/>
    </location>
</feature>
<dbReference type="SMART" id="SM00239">
    <property type="entry name" value="C2"/>
    <property type="match status" value="2"/>
</dbReference>
<sequence>MTLYPISLRGIIPENSNVKSAQGLIAKDKSGTSDPYVTVQVGKVKKRTRTMPQELNPVWDEKFFFECHNSSDRIKVRVWDEDNDLKSKLRQKLTRESDDFLGQTIIEVRTLSGEMEVWYNLEKRTDKSAVSGAIRLHISVEIKGEEKVAPYHVQYTCLHENLFHYLCEENSGIVTLPQAKGDDAWKVYFDEAPEEIVDEFAMRYGIEFIYQAMTHFHCLSTKYLCPGVPAVMSMLLANINAYYAHTTASTAVSASDRFAASNFGKEKFVKLLDQLHNSLRIDLSMYRNNFPASSPDKLLDLKSTVDLLTSITFFRMKVQELSSPPRASTVVKDCVKACLRSTYQFLFENTYELYSREFQTDPSEPKRDPDDHGPRLDSVDFWHKLIALIVSVIEEDKNSYGPVLNQFPQELNIGQLSAATMWSLFAVDMKYALEEHEAHRLCKSSAYMNLHFKVKWLYTSYVKDVPPYKGAVPEYPAWFEPFVMQWLNENDDVSLEYLNGAFTRDKKDGFQKSSEHTLFSNSVVDVFTQLTQCFDVVSKLECPDPEIWKRYMKRFAKTILKVLIAYADIVKKEFPDHLKEERIACILMNNIQQLRVQLEKMFESMGGEKLEEDAANILKELQQTLNGCLDELAHQFASSLEPRITQSVKELGDLLLAIKGGGQPGTLNQPAQRQQVAVEADEVLRPLMDLLDGSLSLYAQSCEKTVLKRLLKELWRIVMRILEKTVVLPPMTDKTMVFKSITDNAKNLAANTKIEDMSRLFKNHMTGKQDVKNALSGVMDISKEVEKNLSPKQCAVLDVALDTIKQYFHAGGNGLKKAFLDKSSELQSLRYALSLYTQTTDTLIKTFVTTQINEETMMQRQISIDREEPEAGLEALEEPLKAKKPRDKWPDSVDGQEGSVGEVSIQVDLFTHPGTGEHKITVKVVAANDLKWNLVSGMFRPFVEVNLIGPHLSDKKRKHATKSKSNNWSPKYNETFNFTIGNEEQLDYYELHICVKDYCFAREDRLVGVAVMQLKDIVDKGSCACWLSLGKRIQMDETGWTILRILSQRTNDEVAKEFVKLKSDIRQEDNIT</sequence>
<dbReference type="GO" id="GO:0042734">
    <property type="term" value="C:presynaptic membrane"/>
    <property type="evidence" value="ECO:0007669"/>
    <property type="project" value="TreeGrafter"/>
</dbReference>
<dbReference type="GO" id="GO:0098831">
    <property type="term" value="C:presynaptic active zone cytoplasmic component"/>
    <property type="evidence" value="ECO:0007669"/>
    <property type="project" value="TreeGrafter"/>
</dbReference>
<accession>U4U2F4</accession>
<dbReference type="GO" id="GO:0008270">
    <property type="term" value="F:zinc ion binding"/>
    <property type="evidence" value="ECO:0007669"/>
    <property type="project" value="UniProtKB-KW"/>
</dbReference>
<dbReference type="PROSITE" id="PS50004">
    <property type="entry name" value="C2"/>
    <property type="match status" value="2"/>
</dbReference>
<dbReference type="GO" id="GO:0017075">
    <property type="term" value="F:syntaxin-1 binding"/>
    <property type="evidence" value="ECO:0007669"/>
    <property type="project" value="TreeGrafter"/>
</dbReference>
<feature type="domain" description="MHD2" evidence="9">
    <location>
        <begin position="681"/>
        <end position="847"/>
    </location>
</feature>
<keyword evidence="2" id="KW-0677">Repeat</keyword>
<dbReference type="Gene3D" id="1.10.357.50">
    <property type="match status" value="1"/>
</dbReference>
<name>U4U2F4_DENPD</name>
<evidence type="ECO:0000259" key="8">
    <source>
        <dbReference type="PROSITE" id="PS51258"/>
    </source>
</evidence>
<dbReference type="OrthoDB" id="10053234at2759"/>
<reference evidence="10 11" key="1">
    <citation type="journal article" date="2013" name="Genome Biol.">
        <title>Draft genome of the mountain pine beetle, Dendroctonus ponderosae Hopkins, a major forest pest.</title>
        <authorList>
            <person name="Keeling C.I."/>
            <person name="Yuen M.M."/>
            <person name="Liao N.Y."/>
            <person name="Docking T.R."/>
            <person name="Chan S.K."/>
            <person name="Taylor G.A."/>
            <person name="Palmquist D.L."/>
            <person name="Jackman S.D."/>
            <person name="Nguyen A."/>
            <person name="Li M."/>
            <person name="Henderson H."/>
            <person name="Janes J.K."/>
            <person name="Zhao Y."/>
            <person name="Pandoh P."/>
            <person name="Moore R."/>
            <person name="Sperling F.A."/>
            <person name="Huber D.P."/>
            <person name="Birol I."/>
            <person name="Jones S.J."/>
            <person name="Bohlmann J."/>
        </authorList>
    </citation>
    <scope>NUCLEOTIDE SEQUENCE</scope>
</reference>
<evidence type="ECO:0000256" key="1">
    <source>
        <dbReference type="ARBA" id="ARBA00022723"/>
    </source>
</evidence>
<feature type="non-terminal residue" evidence="10">
    <location>
        <position position="1072"/>
    </location>
</feature>
<dbReference type="Gene3D" id="1.20.58.1100">
    <property type="match status" value="1"/>
</dbReference>
<dbReference type="FunFam" id="2.60.40.150:FF:000002">
    <property type="entry name" value="Protein unc-13 homolog B"/>
    <property type="match status" value="1"/>
</dbReference>
<dbReference type="SUPFAM" id="SSF49562">
    <property type="entry name" value="C2 domain (Calcium/lipid-binding domain, CaLB)"/>
    <property type="match status" value="2"/>
</dbReference>
<evidence type="ECO:0000313" key="11">
    <source>
        <dbReference type="Proteomes" id="UP000030742"/>
    </source>
</evidence>
<dbReference type="InterPro" id="IPR000008">
    <property type="entry name" value="C2_dom"/>
</dbReference>
<dbReference type="PROSITE" id="PS51258">
    <property type="entry name" value="MHD1"/>
    <property type="match status" value="1"/>
</dbReference>
<dbReference type="PANTHER" id="PTHR10480:SF12">
    <property type="entry name" value="UNC-13, ISOFORM E"/>
    <property type="match status" value="1"/>
</dbReference>
<keyword evidence="4" id="KW-0862">Zinc</keyword>
<dbReference type="PROSITE" id="PS51259">
    <property type="entry name" value="MHD2"/>
    <property type="match status" value="1"/>
</dbReference>
<keyword evidence="3" id="KW-0863">Zinc-finger</keyword>
<evidence type="ECO:0000256" key="6">
    <source>
        <dbReference type="SAM" id="MobiDB-lite"/>
    </source>
</evidence>
<dbReference type="FunFam" id="1.10.357.50:FF:000001">
    <property type="entry name" value="Protein unc-13 homolog B"/>
    <property type="match status" value="1"/>
</dbReference>
<dbReference type="GO" id="GO:0099525">
    <property type="term" value="P:presynaptic dense core vesicle exocytosis"/>
    <property type="evidence" value="ECO:0007669"/>
    <property type="project" value="TreeGrafter"/>
</dbReference>
<dbReference type="GO" id="GO:0035249">
    <property type="term" value="P:synaptic transmission, glutamatergic"/>
    <property type="evidence" value="ECO:0007669"/>
    <property type="project" value="TreeGrafter"/>
</dbReference>
<dbReference type="SMART" id="SM01145">
    <property type="entry name" value="DUF1041"/>
    <property type="match status" value="1"/>
</dbReference>
<dbReference type="Pfam" id="PF00168">
    <property type="entry name" value="C2"/>
    <property type="match status" value="2"/>
</dbReference>
<dbReference type="PANTHER" id="PTHR10480">
    <property type="entry name" value="PROTEIN UNC-13 HOMOLOG"/>
    <property type="match status" value="1"/>
</dbReference>
<dbReference type="PRINTS" id="PR00360">
    <property type="entry name" value="C2DOMAIN"/>
</dbReference>
<dbReference type="InterPro" id="IPR014770">
    <property type="entry name" value="Munc13_1"/>
</dbReference>
<evidence type="ECO:0000313" key="10">
    <source>
        <dbReference type="EMBL" id="ERL84781.1"/>
    </source>
</evidence>